<sequence>MLSPPATTRRRFSFFEWRGAAHGSPNRNNDIACRPQTRRHPATRQALNERGHRRRRRRPTSHCVSASLQCSLQIRELLCSVILLCHVLGASFGDPEAMAAVLNRHSSIQSVRSLSADMLAEIILRLPVKSVARSRCVSKNWCATISDGCLRRRLPLQLSVVYFPAGSGGGKAPRFACADGGGLLEDRNLGFFPYLDGAVVCDASNGLLLFRTAGTTRFYVVDPVTRRWAALPPPSRDARLSMLAFDPSSSPRRYHVISFTGRWRERGGEVEVFSSESWAWAPRDVEFGVPAGALSGSMHFHGGAVYALASDPDCVVRMDVAGPDLTCAAAELPEPAAGGGDARLAHSGGRLHYVANDGAQLKVWVLDDDDGSSPAAPRWRLKHAVRLDGVAEGGCGGDEEVRFMALHPEKDAAYLWSARRLVEYDLMRKEVTGAWEFGDGEKNRVVKAWLVPSSLYLSDCPLADAHVPC</sequence>
<dbReference type="PANTHER" id="PTHR35546">
    <property type="entry name" value="F-BOX PROTEIN INTERACTION DOMAIN PROTEIN-RELATED"/>
    <property type="match status" value="1"/>
</dbReference>
<keyword evidence="4" id="KW-1185">Reference proteome</keyword>
<dbReference type="Proteomes" id="UP000004995">
    <property type="component" value="Unassembled WGS sequence"/>
</dbReference>
<dbReference type="SMART" id="SM00256">
    <property type="entry name" value="FBOX"/>
    <property type="match status" value="1"/>
</dbReference>
<dbReference type="EnsemblPlants" id="KQL02628">
    <property type="protein sequence ID" value="KQL02628"/>
    <property type="gene ID" value="SETIT_013684mg"/>
</dbReference>
<name>K3YHG6_SETIT</name>
<reference evidence="3" key="2">
    <citation type="submission" date="2018-08" db="UniProtKB">
        <authorList>
            <consortium name="EnsemblPlants"/>
        </authorList>
    </citation>
    <scope>IDENTIFICATION</scope>
    <source>
        <strain evidence="3">Yugu1</strain>
    </source>
</reference>
<dbReference type="AlphaFoldDB" id="K3YHG6"/>
<dbReference type="SUPFAM" id="SSF81383">
    <property type="entry name" value="F-box domain"/>
    <property type="match status" value="1"/>
</dbReference>
<dbReference type="PANTHER" id="PTHR35546:SF130">
    <property type="entry name" value="EXPRESSED PROTEIN"/>
    <property type="match status" value="1"/>
</dbReference>
<dbReference type="InterPro" id="IPR056592">
    <property type="entry name" value="Beta-prop_At3g26010-like"/>
</dbReference>
<dbReference type="OMA" id="NWCATIS"/>
<organism evidence="3 4">
    <name type="scientific">Setaria italica</name>
    <name type="common">Foxtail millet</name>
    <name type="synonym">Panicum italicum</name>
    <dbReference type="NCBI Taxonomy" id="4555"/>
    <lineage>
        <taxon>Eukaryota</taxon>
        <taxon>Viridiplantae</taxon>
        <taxon>Streptophyta</taxon>
        <taxon>Embryophyta</taxon>
        <taxon>Tracheophyta</taxon>
        <taxon>Spermatophyta</taxon>
        <taxon>Magnoliopsida</taxon>
        <taxon>Liliopsida</taxon>
        <taxon>Poales</taxon>
        <taxon>Poaceae</taxon>
        <taxon>PACMAD clade</taxon>
        <taxon>Panicoideae</taxon>
        <taxon>Panicodae</taxon>
        <taxon>Paniceae</taxon>
        <taxon>Cenchrinae</taxon>
        <taxon>Setaria</taxon>
    </lineage>
</organism>
<dbReference type="FunCoup" id="K3YHG6">
    <property type="interactions" value="74"/>
</dbReference>
<dbReference type="EMBL" id="AGNK02003993">
    <property type="status" value="NOT_ANNOTATED_CDS"/>
    <property type="molecule type" value="Genomic_DNA"/>
</dbReference>
<dbReference type="eggNOG" id="ENOG502SMG6">
    <property type="taxonomic scope" value="Eukaryota"/>
</dbReference>
<dbReference type="InterPro" id="IPR036047">
    <property type="entry name" value="F-box-like_dom_sf"/>
</dbReference>
<dbReference type="Pfam" id="PF00646">
    <property type="entry name" value="F-box"/>
    <property type="match status" value="1"/>
</dbReference>
<evidence type="ECO:0000313" key="4">
    <source>
        <dbReference type="Proteomes" id="UP000004995"/>
    </source>
</evidence>
<feature type="domain" description="F-box" evidence="2">
    <location>
        <begin position="114"/>
        <end position="154"/>
    </location>
</feature>
<dbReference type="Pfam" id="PF24750">
    <property type="entry name" value="b-prop_At3g26010-like"/>
    <property type="match status" value="1"/>
</dbReference>
<protein>
    <recommendedName>
        <fullName evidence="2">F-box domain-containing protein</fullName>
    </recommendedName>
</protein>
<evidence type="ECO:0000256" key="1">
    <source>
        <dbReference type="SAM" id="MobiDB-lite"/>
    </source>
</evidence>
<dbReference type="InterPro" id="IPR055290">
    <property type="entry name" value="At3g26010-like"/>
</dbReference>
<reference evidence="4" key="1">
    <citation type="journal article" date="2012" name="Nat. Biotechnol.">
        <title>Reference genome sequence of the model plant Setaria.</title>
        <authorList>
            <person name="Bennetzen J.L."/>
            <person name="Schmutz J."/>
            <person name="Wang H."/>
            <person name="Percifield R."/>
            <person name="Hawkins J."/>
            <person name="Pontaroli A.C."/>
            <person name="Estep M."/>
            <person name="Feng L."/>
            <person name="Vaughn J.N."/>
            <person name="Grimwood J."/>
            <person name="Jenkins J."/>
            <person name="Barry K."/>
            <person name="Lindquist E."/>
            <person name="Hellsten U."/>
            <person name="Deshpande S."/>
            <person name="Wang X."/>
            <person name="Wu X."/>
            <person name="Mitros T."/>
            <person name="Triplett J."/>
            <person name="Yang X."/>
            <person name="Ye C.Y."/>
            <person name="Mauro-Herrera M."/>
            <person name="Wang L."/>
            <person name="Li P."/>
            <person name="Sharma M."/>
            <person name="Sharma R."/>
            <person name="Ronald P.C."/>
            <person name="Panaud O."/>
            <person name="Kellogg E.A."/>
            <person name="Brutnell T.P."/>
            <person name="Doust A.N."/>
            <person name="Tuskan G.A."/>
            <person name="Rokhsar D."/>
            <person name="Devos K.M."/>
        </authorList>
    </citation>
    <scope>NUCLEOTIDE SEQUENCE [LARGE SCALE GENOMIC DNA]</scope>
    <source>
        <strain evidence="4">cv. Yugu1</strain>
    </source>
</reference>
<dbReference type="Gramene" id="KQL02628">
    <property type="protein sequence ID" value="KQL02628"/>
    <property type="gene ID" value="SETIT_013684mg"/>
</dbReference>
<feature type="region of interest" description="Disordered" evidence="1">
    <location>
        <begin position="26"/>
        <end position="58"/>
    </location>
</feature>
<evidence type="ECO:0000313" key="3">
    <source>
        <dbReference type="EnsemblPlants" id="KQL02628"/>
    </source>
</evidence>
<proteinExistence type="predicted"/>
<dbReference type="InParanoid" id="K3YHG6"/>
<evidence type="ECO:0000259" key="2">
    <source>
        <dbReference type="SMART" id="SM00256"/>
    </source>
</evidence>
<dbReference type="SUPFAM" id="SSF75011">
    <property type="entry name" value="3-carboxy-cis,cis-mucoante lactonizing enzyme"/>
    <property type="match status" value="1"/>
</dbReference>
<accession>K3YHG6</accession>
<dbReference type="Gene3D" id="1.20.1280.50">
    <property type="match status" value="1"/>
</dbReference>
<dbReference type="HOGENOM" id="CLU_022847_2_0_1"/>
<dbReference type="InterPro" id="IPR001810">
    <property type="entry name" value="F-box_dom"/>
</dbReference>